<gene>
    <name evidence="2" type="ORF">P7K49_027808</name>
</gene>
<dbReference type="Proteomes" id="UP001266305">
    <property type="component" value="Unassembled WGS sequence"/>
</dbReference>
<organism evidence="2 3">
    <name type="scientific">Saguinus oedipus</name>
    <name type="common">Cotton-top tamarin</name>
    <name type="synonym">Oedipomidas oedipus</name>
    <dbReference type="NCBI Taxonomy" id="9490"/>
    <lineage>
        <taxon>Eukaryota</taxon>
        <taxon>Metazoa</taxon>
        <taxon>Chordata</taxon>
        <taxon>Craniata</taxon>
        <taxon>Vertebrata</taxon>
        <taxon>Euteleostomi</taxon>
        <taxon>Mammalia</taxon>
        <taxon>Eutheria</taxon>
        <taxon>Euarchontoglires</taxon>
        <taxon>Primates</taxon>
        <taxon>Haplorrhini</taxon>
        <taxon>Platyrrhini</taxon>
        <taxon>Cebidae</taxon>
        <taxon>Callitrichinae</taxon>
        <taxon>Saguinus</taxon>
    </lineage>
</organism>
<accession>A0ABQ9UAM2</accession>
<keyword evidence="3" id="KW-1185">Reference proteome</keyword>
<evidence type="ECO:0000313" key="3">
    <source>
        <dbReference type="Proteomes" id="UP001266305"/>
    </source>
</evidence>
<dbReference type="EMBL" id="JASSZA010000014">
    <property type="protein sequence ID" value="KAK2094070.1"/>
    <property type="molecule type" value="Genomic_DNA"/>
</dbReference>
<sequence>MKLRLLSNTARCLQNPSGVKGQCLPRESLHRKPAAPPQPTTTLHRARFPVTRRHPGRASASCAPTCQAPDARPGDRRCPAHRNPLGHIPARAPAGPENRPIQSLFQDEATAAETHHLTDARKAGPGLSRHLLTGRPPGGCSTGKKLLGTVTSCLGLASHWKQEVAQVLRLFPRLWDSGVYI</sequence>
<comment type="caution">
    <text evidence="2">The sequence shown here is derived from an EMBL/GenBank/DDBJ whole genome shotgun (WGS) entry which is preliminary data.</text>
</comment>
<evidence type="ECO:0000313" key="2">
    <source>
        <dbReference type="EMBL" id="KAK2094070.1"/>
    </source>
</evidence>
<feature type="region of interest" description="Disordered" evidence="1">
    <location>
        <begin position="52"/>
        <end position="75"/>
    </location>
</feature>
<protein>
    <submittedName>
        <fullName evidence="2">Uncharacterized protein</fullName>
    </submittedName>
</protein>
<evidence type="ECO:0000256" key="1">
    <source>
        <dbReference type="SAM" id="MobiDB-lite"/>
    </source>
</evidence>
<proteinExistence type="predicted"/>
<reference evidence="2 3" key="1">
    <citation type="submission" date="2023-05" db="EMBL/GenBank/DDBJ databases">
        <title>B98-5 Cell Line De Novo Hybrid Assembly: An Optical Mapping Approach.</title>
        <authorList>
            <person name="Kananen K."/>
            <person name="Auerbach J.A."/>
            <person name="Kautto E."/>
            <person name="Blachly J.S."/>
        </authorList>
    </citation>
    <scope>NUCLEOTIDE SEQUENCE [LARGE SCALE GENOMIC DNA]</scope>
    <source>
        <strain evidence="2">B95-8</strain>
        <tissue evidence="2">Cell line</tissue>
    </source>
</reference>
<name>A0ABQ9UAM2_SAGOE</name>